<proteinExistence type="predicted"/>
<evidence type="ECO:0000313" key="2">
    <source>
        <dbReference type="Proteomes" id="UP000070119"/>
    </source>
</evidence>
<organism evidence="1 2">
    <name type="scientific">Burkholderia ubonensis</name>
    <dbReference type="NCBI Taxonomy" id="101571"/>
    <lineage>
        <taxon>Bacteria</taxon>
        <taxon>Pseudomonadati</taxon>
        <taxon>Pseudomonadota</taxon>
        <taxon>Betaproteobacteria</taxon>
        <taxon>Burkholderiales</taxon>
        <taxon>Burkholderiaceae</taxon>
        <taxon>Burkholderia</taxon>
        <taxon>Burkholderia cepacia complex</taxon>
    </lineage>
</organism>
<protein>
    <recommendedName>
        <fullName evidence="3">Helix-turn-helix domain-containing protein</fullName>
    </recommendedName>
</protein>
<gene>
    <name evidence="1" type="ORF">WK57_17095</name>
</gene>
<name>A0AA40R9A4_9BURK</name>
<accession>A0AA40R9A4</accession>
<reference evidence="1 2" key="1">
    <citation type="submission" date="2015-11" db="EMBL/GenBank/DDBJ databases">
        <authorList>
            <person name="Sahl J."/>
            <person name="Wagner D."/>
            <person name="Keim P."/>
        </authorList>
    </citation>
    <scope>NUCLEOTIDE SEQUENCE [LARGE SCALE GENOMIC DNA]</scope>
    <source>
        <strain evidence="1 2">MSMB1157</strain>
    </source>
</reference>
<evidence type="ECO:0008006" key="3">
    <source>
        <dbReference type="Google" id="ProtNLM"/>
    </source>
</evidence>
<dbReference type="AlphaFoldDB" id="A0AA40R9A4"/>
<comment type="caution">
    <text evidence="1">The sequence shown here is derived from an EMBL/GenBank/DDBJ whole genome shotgun (WGS) entry which is preliminary data.</text>
</comment>
<dbReference type="EMBL" id="LNJU01000002">
    <property type="protein sequence ID" value="KWZ58787.1"/>
    <property type="molecule type" value="Genomic_DNA"/>
</dbReference>
<dbReference type="Proteomes" id="UP000070119">
    <property type="component" value="Unassembled WGS sequence"/>
</dbReference>
<evidence type="ECO:0000313" key="1">
    <source>
        <dbReference type="EMBL" id="KWZ58787.1"/>
    </source>
</evidence>
<sequence>MSRERLERGELLQLLRQLARQEYAIPGSRRRHISERTLQTWYYAWRRDGVKGLASQPRVDAGRSKLPETVQAAVLAAKRE</sequence>